<evidence type="ECO:0000256" key="1">
    <source>
        <dbReference type="SAM" id="Coils"/>
    </source>
</evidence>
<keyword evidence="1" id="KW-0175">Coiled coil</keyword>
<dbReference type="InParanoid" id="W0DZ81"/>
<protein>
    <submittedName>
        <fullName evidence="4">Uncharacterized protein</fullName>
    </submittedName>
</protein>
<dbReference type="HOGENOM" id="CLU_1011695_0_0_6"/>
<evidence type="ECO:0000313" key="5">
    <source>
        <dbReference type="Proteomes" id="UP000005380"/>
    </source>
</evidence>
<evidence type="ECO:0000256" key="2">
    <source>
        <dbReference type="SAM" id="MobiDB-lite"/>
    </source>
</evidence>
<dbReference type="Gene3D" id="1.10.287.950">
    <property type="entry name" value="Methyl-accepting chemotaxis protein"/>
    <property type="match status" value="1"/>
</dbReference>
<proteinExistence type="predicted"/>
<feature type="coiled-coil region" evidence="1">
    <location>
        <begin position="123"/>
        <end position="171"/>
    </location>
</feature>
<sequence length="275" mass="29804">MQDPNTTTLQSLPPLPGETEAPANHLNPTETAKNSNSKVAFAFIGIIFIAVGVGGYMLYKSVSDQLGLNQAATPAEVIDALNSSVISDDQKSLLPAAGVVPKQDIDITNATEFVSEIAPVDEFDQLNSQVNDLLDALNQVNNLSEQLNRQINQVNQRVDSLEGVINSQSEQSQLVVAELDDIKKLVQSLDQKVSDTARSAKTSEQTRVVQPSPPKTLSSAIWQGRQAVLVNDRAAIRMFYVGDTVANWQIEALNSHSIVWRSLLSNERITAEIGG</sequence>
<feature type="region of interest" description="Disordered" evidence="2">
    <location>
        <begin position="1"/>
        <end position="31"/>
    </location>
</feature>
<dbReference type="RefSeq" id="WP_006460498.1">
    <property type="nucleotide sequence ID" value="NZ_CP007030.1"/>
</dbReference>
<dbReference type="EMBL" id="CP007030">
    <property type="protein sequence ID" value="AHF02289.1"/>
    <property type="molecule type" value="Genomic_DNA"/>
</dbReference>
<organism evidence="4 5">
    <name type="scientific">Thiomicrospira aerophila AL3</name>
    <dbReference type="NCBI Taxonomy" id="717772"/>
    <lineage>
        <taxon>Bacteria</taxon>
        <taxon>Pseudomonadati</taxon>
        <taxon>Pseudomonadota</taxon>
        <taxon>Gammaproteobacteria</taxon>
        <taxon>Thiotrichales</taxon>
        <taxon>Piscirickettsiaceae</taxon>
        <taxon>Thiomicrospira</taxon>
    </lineage>
</organism>
<keyword evidence="3" id="KW-0812">Transmembrane</keyword>
<dbReference type="KEGG" id="tao:THIAE_06085"/>
<keyword evidence="3" id="KW-1133">Transmembrane helix</keyword>
<keyword evidence="5" id="KW-1185">Reference proteome</keyword>
<feature type="compositionally biased region" description="Polar residues" evidence="2">
    <location>
        <begin position="1"/>
        <end position="11"/>
    </location>
</feature>
<dbReference type="STRING" id="717772.THIAE_06085"/>
<dbReference type="Proteomes" id="UP000005380">
    <property type="component" value="Chromosome"/>
</dbReference>
<keyword evidence="3" id="KW-0472">Membrane</keyword>
<evidence type="ECO:0000313" key="4">
    <source>
        <dbReference type="EMBL" id="AHF02289.1"/>
    </source>
</evidence>
<gene>
    <name evidence="4" type="ORF">THIAE_06085</name>
</gene>
<accession>W0DZ81</accession>
<feature type="transmembrane region" description="Helical" evidence="3">
    <location>
        <begin position="39"/>
        <end position="59"/>
    </location>
</feature>
<dbReference type="SUPFAM" id="SSF58104">
    <property type="entry name" value="Methyl-accepting chemotaxis protein (MCP) signaling domain"/>
    <property type="match status" value="1"/>
</dbReference>
<name>W0DZ81_9GAMM</name>
<dbReference type="AlphaFoldDB" id="W0DZ81"/>
<reference evidence="4 5" key="1">
    <citation type="submission" date="2013-12" db="EMBL/GenBank/DDBJ databases">
        <authorList>
            <consortium name="DOE Joint Genome Institute"/>
            <person name="Kappler U."/>
            <person name="Huntemann M."/>
            <person name="Han J."/>
            <person name="Chen A."/>
            <person name="Kyrpides N."/>
            <person name="Mavromatis K."/>
            <person name="Markowitz V."/>
            <person name="Palaniappan K."/>
            <person name="Ivanova N."/>
            <person name="Schaumberg A."/>
            <person name="Pati A."/>
            <person name="Liolios K."/>
            <person name="Nordberg H.P."/>
            <person name="Cantor M.N."/>
            <person name="Hua S.X."/>
            <person name="Woyke T."/>
        </authorList>
    </citation>
    <scope>NUCLEOTIDE SEQUENCE [LARGE SCALE GENOMIC DNA]</scope>
    <source>
        <strain evidence="5">AL2</strain>
    </source>
</reference>
<evidence type="ECO:0000256" key="3">
    <source>
        <dbReference type="SAM" id="Phobius"/>
    </source>
</evidence>